<evidence type="ECO:0000256" key="3">
    <source>
        <dbReference type="ARBA" id="ARBA00008640"/>
    </source>
</evidence>
<dbReference type="PANTHER" id="PTHR47549:SF2">
    <property type="entry name" value="GOLGI APPARATUS MEMBRANE PROTEIN TVP38"/>
    <property type="match status" value="1"/>
</dbReference>
<evidence type="ECO:0000256" key="1">
    <source>
        <dbReference type="ARBA" id="ARBA00002978"/>
    </source>
</evidence>
<dbReference type="AlphaFoldDB" id="R4XHC9"/>
<feature type="domain" description="VTT" evidence="11">
    <location>
        <begin position="82"/>
        <end position="199"/>
    </location>
</feature>
<keyword evidence="8" id="KW-0333">Golgi apparatus</keyword>
<evidence type="ECO:0000256" key="2">
    <source>
        <dbReference type="ARBA" id="ARBA00004653"/>
    </source>
</evidence>
<feature type="transmembrane region" description="Helical" evidence="10">
    <location>
        <begin position="23"/>
        <end position="43"/>
    </location>
</feature>
<evidence type="ECO:0000256" key="4">
    <source>
        <dbReference type="ARBA" id="ARBA00013533"/>
    </source>
</evidence>
<name>R4XHC9_TAPDE</name>
<dbReference type="Proteomes" id="UP000013776">
    <property type="component" value="Unassembled WGS sequence"/>
</dbReference>
<dbReference type="GO" id="GO:0000139">
    <property type="term" value="C:Golgi membrane"/>
    <property type="evidence" value="ECO:0007669"/>
    <property type="project" value="UniProtKB-SubCell"/>
</dbReference>
<evidence type="ECO:0000256" key="8">
    <source>
        <dbReference type="ARBA" id="ARBA00023034"/>
    </source>
</evidence>
<evidence type="ECO:0000256" key="7">
    <source>
        <dbReference type="ARBA" id="ARBA00022989"/>
    </source>
</evidence>
<comment type="caution">
    <text evidence="12">The sequence shown here is derived from an EMBL/GenBank/DDBJ whole genome shotgun (WGS) entry which is preliminary data.</text>
</comment>
<dbReference type="eggNOG" id="KOG3140">
    <property type="taxonomic scope" value="Eukaryota"/>
</dbReference>
<reference evidence="12 13" key="1">
    <citation type="journal article" date="2013" name="MBio">
        <title>Genome sequencing of the plant pathogen Taphrina deformans, the causal agent of peach leaf curl.</title>
        <authorList>
            <person name="Cisse O.H."/>
            <person name="Almeida J.M.G.C.F."/>
            <person name="Fonseca A."/>
            <person name="Kumar A.A."/>
            <person name="Salojaervi J."/>
            <person name="Overmyer K."/>
            <person name="Hauser P.M."/>
            <person name="Pagni M."/>
        </authorList>
    </citation>
    <scope>NUCLEOTIDE SEQUENCE [LARGE SCALE GENOMIC DNA]</scope>
    <source>
        <strain evidence="13">PYCC 5710 / ATCC 11124 / CBS 356.35 / IMI 108563 / JCM 9778 / NBRC 8474</strain>
    </source>
</reference>
<dbReference type="Pfam" id="PF09335">
    <property type="entry name" value="VTT_dom"/>
    <property type="match status" value="1"/>
</dbReference>
<evidence type="ECO:0000313" key="13">
    <source>
        <dbReference type="Proteomes" id="UP000013776"/>
    </source>
</evidence>
<organism evidence="12 13">
    <name type="scientific">Taphrina deformans (strain PYCC 5710 / ATCC 11124 / CBS 356.35 / IMI 108563 / JCM 9778 / NBRC 8474)</name>
    <name type="common">Peach leaf curl fungus</name>
    <name type="synonym">Lalaria deformans</name>
    <dbReference type="NCBI Taxonomy" id="1097556"/>
    <lineage>
        <taxon>Eukaryota</taxon>
        <taxon>Fungi</taxon>
        <taxon>Dikarya</taxon>
        <taxon>Ascomycota</taxon>
        <taxon>Taphrinomycotina</taxon>
        <taxon>Taphrinomycetes</taxon>
        <taxon>Taphrinales</taxon>
        <taxon>Taphrinaceae</taxon>
        <taxon>Taphrina</taxon>
    </lineage>
</organism>
<comment type="similarity">
    <text evidence="3">Belongs to the TVP38/TMEM64 family.</text>
</comment>
<proteinExistence type="inferred from homology"/>
<feature type="transmembrane region" description="Helical" evidence="10">
    <location>
        <begin position="138"/>
        <end position="159"/>
    </location>
</feature>
<dbReference type="OrthoDB" id="166803at2759"/>
<feature type="transmembrane region" description="Helical" evidence="10">
    <location>
        <begin position="99"/>
        <end position="117"/>
    </location>
</feature>
<dbReference type="InterPro" id="IPR032816">
    <property type="entry name" value="VTT_dom"/>
</dbReference>
<sequence>MSNEGFFRKAWTKYNAIPLRKRILYTTIFVVWHVILLVIAIFSNRFQKNLQPLASRMDHMPESWLILSALIAFVSIPPLFGHELLAIIAGYVYGAEMGFLILTVSSVIGESMVYFAFRYWLRGRLDAFRRKHQKNYGVFVAVVDDGGILMLWLIRMSIIPPHFSTPLFSSLNNITWWKWMLANICASPVKFFPPIFIGTLLRNKENNSIFGDLAFGISSVVTIGVLWHIRQSFIKKKKELKDRLAAQELSLSQVRANNAELEFVARDENDREKSDEYYAASTGLVRSLTLAPSYSHAMGSAAGEPVPVVRESARQCVIEVMTGTHSTIEMTTGMKDKEQQSMA</sequence>
<feature type="transmembrane region" description="Helical" evidence="10">
    <location>
        <begin position="64"/>
        <end position="93"/>
    </location>
</feature>
<feature type="transmembrane region" description="Helical" evidence="10">
    <location>
        <begin position="209"/>
        <end position="229"/>
    </location>
</feature>
<evidence type="ECO:0000259" key="11">
    <source>
        <dbReference type="Pfam" id="PF09335"/>
    </source>
</evidence>
<dbReference type="PANTHER" id="PTHR47549">
    <property type="entry name" value="GOLGI APPARATUS MEMBRANE PROTEIN TVP38-RELATED"/>
    <property type="match status" value="1"/>
</dbReference>
<keyword evidence="13" id="KW-1185">Reference proteome</keyword>
<keyword evidence="9 10" id="KW-0472">Membrane</keyword>
<evidence type="ECO:0000256" key="10">
    <source>
        <dbReference type="SAM" id="Phobius"/>
    </source>
</evidence>
<keyword evidence="7 10" id="KW-1133">Transmembrane helix</keyword>
<dbReference type="VEuPathDB" id="FungiDB:TAPDE_002948"/>
<evidence type="ECO:0000256" key="6">
    <source>
        <dbReference type="ARBA" id="ARBA00022692"/>
    </source>
</evidence>
<dbReference type="STRING" id="1097556.R4XHC9"/>
<comment type="function">
    <text evidence="1">Golgi membrane protein involved in vesicular trafficking and spindle migration.</text>
</comment>
<protein>
    <recommendedName>
        <fullName evidence="4">Golgi apparatus membrane protein TVP38</fullName>
    </recommendedName>
    <alternativeName>
        <fullName evidence="5">Golgi apparatus membrane protein tvp38</fullName>
    </alternativeName>
</protein>
<accession>R4XHC9</accession>
<keyword evidence="6 10" id="KW-0812">Transmembrane</keyword>
<evidence type="ECO:0000256" key="5">
    <source>
        <dbReference type="ARBA" id="ARBA00020673"/>
    </source>
</evidence>
<dbReference type="InterPro" id="IPR051076">
    <property type="entry name" value="Golgi_membrane_TVP38/TMEM64"/>
</dbReference>
<feature type="transmembrane region" description="Helical" evidence="10">
    <location>
        <begin position="179"/>
        <end position="197"/>
    </location>
</feature>
<dbReference type="EMBL" id="CAHR02000104">
    <property type="protein sequence ID" value="CCG82817.1"/>
    <property type="molecule type" value="Genomic_DNA"/>
</dbReference>
<evidence type="ECO:0000313" key="12">
    <source>
        <dbReference type="EMBL" id="CCG82817.1"/>
    </source>
</evidence>
<gene>
    <name evidence="12" type="ORF">TAPDE_002948</name>
</gene>
<evidence type="ECO:0000256" key="9">
    <source>
        <dbReference type="ARBA" id="ARBA00023136"/>
    </source>
</evidence>
<comment type="subcellular location">
    <subcellularLocation>
        <location evidence="2">Golgi apparatus membrane</location>
        <topology evidence="2">Multi-pass membrane protein</topology>
    </subcellularLocation>
</comment>